<reference evidence="1" key="1">
    <citation type="submission" date="2022-01" db="EMBL/GenBank/DDBJ databases">
        <title>Genome Sequence Resource for Two Populations of Ditylenchus destructor, the Migratory Endoparasitic Phytonematode.</title>
        <authorList>
            <person name="Zhang H."/>
            <person name="Lin R."/>
            <person name="Xie B."/>
        </authorList>
    </citation>
    <scope>NUCLEOTIDE SEQUENCE</scope>
    <source>
        <strain evidence="1">BazhouSP</strain>
    </source>
</reference>
<name>A0AAD4MMQ2_9BILA</name>
<accession>A0AAD4MMQ2</accession>
<dbReference type="EMBL" id="JAKKPZ010000245">
    <property type="protein sequence ID" value="KAI1697891.1"/>
    <property type="molecule type" value="Genomic_DNA"/>
</dbReference>
<protein>
    <submittedName>
        <fullName evidence="1">Uncharacterized protein</fullName>
    </submittedName>
</protein>
<sequence length="81" mass="9000">MIPCVLLCLSMFVSAGTALAIYLYLNRRRLVHQIIQLTFDEGNAHSLIQEVITELGQTHLQNDEASGALDPTPDYVEEALD</sequence>
<keyword evidence="2" id="KW-1185">Reference proteome</keyword>
<comment type="caution">
    <text evidence="1">The sequence shown here is derived from an EMBL/GenBank/DDBJ whole genome shotgun (WGS) entry which is preliminary data.</text>
</comment>
<proteinExistence type="predicted"/>
<dbReference type="AlphaFoldDB" id="A0AAD4MMQ2"/>
<dbReference type="Proteomes" id="UP001201812">
    <property type="component" value="Unassembled WGS sequence"/>
</dbReference>
<gene>
    <name evidence="1" type="ORF">DdX_18228</name>
</gene>
<evidence type="ECO:0000313" key="2">
    <source>
        <dbReference type="Proteomes" id="UP001201812"/>
    </source>
</evidence>
<organism evidence="1 2">
    <name type="scientific">Ditylenchus destructor</name>
    <dbReference type="NCBI Taxonomy" id="166010"/>
    <lineage>
        <taxon>Eukaryota</taxon>
        <taxon>Metazoa</taxon>
        <taxon>Ecdysozoa</taxon>
        <taxon>Nematoda</taxon>
        <taxon>Chromadorea</taxon>
        <taxon>Rhabditida</taxon>
        <taxon>Tylenchina</taxon>
        <taxon>Tylenchomorpha</taxon>
        <taxon>Sphaerularioidea</taxon>
        <taxon>Anguinidae</taxon>
        <taxon>Anguininae</taxon>
        <taxon>Ditylenchus</taxon>
    </lineage>
</organism>
<evidence type="ECO:0000313" key="1">
    <source>
        <dbReference type="EMBL" id="KAI1697891.1"/>
    </source>
</evidence>